<comment type="caution">
    <text evidence="16">The sequence shown here is derived from an EMBL/GenBank/DDBJ whole genome shotgun (WGS) entry which is preliminary data.</text>
</comment>
<feature type="region of interest" description="Disordered" evidence="13">
    <location>
        <begin position="430"/>
        <end position="549"/>
    </location>
</feature>
<dbReference type="PANTHER" id="PTHR15162">
    <property type="entry name" value="ASPARTOACYLASE"/>
    <property type="match status" value="1"/>
</dbReference>
<evidence type="ECO:0000256" key="5">
    <source>
        <dbReference type="ARBA" id="ARBA00022490"/>
    </source>
</evidence>
<feature type="compositionally biased region" description="Basic residues" evidence="13">
    <location>
        <begin position="689"/>
        <end position="698"/>
    </location>
</feature>
<feature type="compositionally biased region" description="Polar residues" evidence="13">
    <location>
        <begin position="802"/>
        <end position="821"/>
    </location>
</feature>
<evidence type="ECO:0000256" key="13">
    <source>
        <dbReference type="SAM" id="MobiDB-lite"/>
    </source>
</evidence>
<keyword evidence="5" id="KW-0963">Cytoplasm</keyword>
<evidence type="ECO:0000256" key="7">
    <source>
        <dbReference type="ARBA" id="ARBA00022801"/>
    </source>
</evidence>
<feature type="region of interest" description="Disordered" evidence="13">
    <location>
        <begin position="173"/>
        <end position="196"/>
    </location>
</feature>
<feature type="region of interest" description="Disordered" evidence="13">
    <location>
        <begin position="1"/>
        <end position="119"/>
    </location>
</feature>
<feature type="region of interest" description="Disordered" evidence="13">
    <location>
        <begin position="214"/>
        <end position="321"/>
    </location>
</feature>
<dbReference type="CDD" id="cd06909">
    <property type="entry name" value="M14_ASPA"/>
    <property type="match status" value="1"/>
</dbReference>
<feature type="compositionally biased region" description="Low complexity" evidence="13">
    <location>
        <begin position="267"/>
        <end position="276"/>
    </location>
</feature>
<dbReference type="NCBIfam" id="NF002601">
    <property type="entry name" value="PRK02259.1"/>
    <property type="match status" value="1"/>
</dbReference>
<feature type="compositionally biased region" description="Basic and acidic residues" evidence="13">
    <location>
        <begin position="87"/>
        <end position="107"/>
    </location>
</feature>
<evidence type="ECO:0000256" key="9">
    <source>
        <dbReference type="ARBA" id="ARBA00023242"/>
    </source>
</evidence>
<feature type="compositionally biased region" description="Basic residues" evidence="13">
    <location>
        <begin position="521"/>
        <end position="533"/>
    </location>
</feature>
<evidence type="ECO:0000256" key="12">
    <source>
        <dbReference type="ARBA" id="ARBA00042829"/>
    </source>
</evidence>
<proteinExistence type="inferred from homology"/>
<dbReference type="InterPro" id="IPR050178">
    <property type="entry name" value="AspA/AstE_fam"/>
</dbReference>
<name>A0ABV0XAY8_9TELE</name>
<dbReference type="SUPFAM" id="SSF53187">
    <property type="entry name" value="Zn-dependent exopeptidases"/>
    <property type="match status" value="1"/>
</dbReference>
<evidence type="ECO:0000259" key="14">
    <source>
        <dbReference type="Pfam" id="PF04952"/>
    </source>
</evidence>
<feature type="compositionally biased region" description="Polar residues" evidence="13">
    <location>
        <begin position="833"/>
        <end position="842"/>
    </location>
</feature>
<feature type="compositionally biased region" description="Basic residues" evidence="13">
    <location>
        <begin position="108"/>
        <end position="119"/>
    </location>
</feature>
<dbReference type="Pfam" id="PF04952">
    <property type="entry name" value="AstE_AspA_hybrid"/>
    <property type="match status" value="1"/>
</dbReference>
<dbReference type="InterPro" id="IPR007036">
    <property type="entry name" value="Aste_AspA_hybrid_dom"/>
</dbReference>
<keyword evidence="7" id="KW-0378">Hydrolase</keyword>
<dbReference type="Gene3D" id="3.40.630.10">
    <property type="entry name" value="Zn peptidases"/>
    <property type="match status" value="1"/>
</dbReference>
<feature type="compositionally biased region" description="Basic and acidic residues" evidence="13">
    <location>
        <begin position="497"/>
        <end position="509"/>
    </location>
</feature>
<feature type="region of interest" description="Disordered" evidence="13">
    <location>
        <begin position="797"/>
        <end position="853"/>
    </location>
</feature>
<keyword evidence="17" id="KW-1185">Reference proteome</keyword>
<keyword evidence="6" id="KW-0479">Metal-binding</keyword>
<evidence type="ECO:0000256" key="2">
    <source>
        <dbReference type="ARBA" id="ARBA00004123"/>
    </source>
</evidence>
<dbReference type="Pfam" id="PF24827">
    <property type="entry name" value="AstE_AspA_cat"/>
    <property type="match status" value="1"/>
</dbReference>
<feature type="compositionally biased region" description="Basic and acidic residues" evidence="13">
    <location>
        <begin position="371"/>
        <end position="381"/>
    </location>
</feature>
<dbReference type="EC" id="3.5.1.15" evidence="10"/>
<evidence type="ECO:0000256" key="6">
    <source>
        <dbReference type="ARBA" id="ARBA00022723"/>
    </source>
</evidence>
<feature type="compositionally biased region" description="Basic and acidic residues" evidence="13">
    <location>
        <begin position="301"/>
        <end position="313"/>
    </location>
</feature>
<keyword evidence="8" id="KW-0862">Zinc</keyword>
<evidence type="ECO:0000256" key="11">
    <source>
        <dbReference type="ARBA" id="ARBA00040105"/>
    </source>
</evidence>
<accession>A0ABV0XAY8</accession>
<sequence length="1161" mass="130106">MSEEVHSPSCVHSDTFPGPDLSGQPRHTLPENSPPDHAKQMTRGLMPSVEQQTGQDTDSDSGDSLFITQKCVPERHRRSNQRSSVRTHRDAPEHEYDTSTSEEEHRAGRNQRRKATKHQRFTFPFLKKRLMTRLPFYKDRKLHYYAMAGYFRCTKELWEGYETGEGLEASLPTVDMDGESISPMSEEEDETTEDEDIKVVEKKRFVASKAKNSQPWFNPRKETQQTQEHIDAGYVSQRGQGKTKRKISMCTPLSKGTSFSEAKESNEVSGESESGNKCVTKAGNLPAETETGKTNRSPRKGSRESDFIPKDNGKMVGNDSNATYGVLSAEHCNREATEPHTREDEQTCLVDHDIECNRIKVKKGKRKKKERGGDKCVEEGKNQSLEQVEGQWADPSTSVNITEAEEAPCIEKKYENEDLRQEVDGQLDKWKGEDSVVMCETGIGGKKRRKKKEGNIDTDSLKTSKAAEPTTDDGHVPKKRKKKKKDPDGSSDLHQTPPEHLEALDHFENGKASQESMKSSGSKRKKLKKKKNHSLSNDNHTDVDLSNDAATVVENTNFTVKKKTKTVSVLVPLPAEDESVDGTLKEKQDVELESRKKKKKVRCDVSINNSKDTLAFSDYSELVCKKQKKTVPSFLSADDEEKVGQSHEEQCPSVQSASAYKGRVKKPEVNTGDLGAESADVYEHLKESKRGKKKKKKSAAVPESEERQPEETSEAAVKKKKKRRKTESRMGHSESIADAGHSQTEEVAIVRKKKRNKDTQKVPPAVTEQAESQKSVFNACGLLSTNQKLIMEREAKHRRSPETSCGSSLSTEHQATGTLTEEASDSHELETFQPESSVSASTHLPVMSSGNNNNAARIDAARRVAIFGGTHGNEMSGVTLVNLWMQNSAEIQRKEVDIEPFITNPKAVEKCVRYVDTDLNRAFTQENLSVTGGDELPYEVLRAQEINRMFGPKGTPEAYDVIFDLHNTTSNMGCTLILESSKDAFNLQMMNYIKKAFAPASCLVLLNEHPLLKYSTSRSVAKHPVGLEVGPQPQGVLRSNIFEAMRVILKHALDFIELFNEGMEFPPCTVEVFRVLERMDYPRDANGNIIAMVHPNLQDCDWEPLNPGDPMFQTFDGKSIHYQGSTTVYPTFINEAAYYEKQQAFVTTRRETLVANAIRKA</sequence>
<evidence type="ECO:0000256" key="10">
    <source>
        <dbReference type="ARBA" id="ARBA00039016"/>
    </source>
</evidence>
<protein>
    <recommendedName>
        <fullName evidence="11">Aspartoacylase</fullName>
        <ecNumber evidence="10">3.5.1.15</ecNumber>
    </recommendedName>
    <alternativeName>
        <fullName evidence="12">Aminoacylase-2</fullName>
    </alternativeName>
</protein>
<organism evidence="16 17">
    <name type="scientific">Ameca splendens</name>
    <dbReference type="NCBI Taxonomy" id="208324"/>
    <lineage>
        <taxon>Eukaryota</taxon>
        <taxon>Metazoa</taxon>
        <taxon>Chordata</taxon>
        <taxon>Craniata</taxon>
        <taxon>Vertebrata</taxon>
        <taxon>Euteleostomi</taxon>
        <taxon>Actinopterygii</taxon>
        <taxon>Neopterygii</taxon>
        <taxon>Teleostei</taxon>
        <taxon>Neoteleostei</taxon>
        <taxon>Acanthomorphata</taxon>
        <taxon>Ovalentaria</taxon>
        <taxon>Atherinomorphae</taxon>
        <taxon>Cyprinodontiformes</taxon>
        <taxon>Goodeidae</taxon>
        <taxon>Ameca</taxon>
    </lineage>
</organism>
<evidence type="ECO:0000256" key="3">
    <source>
        <dbReference type="ARBA" id="ARBA00004496"/>
    </source>
</evidence>
<dbReference type="PANTHER" id="PTHR15162:SF9">
    <property type="entry name" value="ASPARTOACYLASE"/>
    <property type="match status" value="1"/>
</dbReference>
<evidence type="ECO:0000313" key="16">
    <source>
        <dbReference type="EMBL" id="MEQ2278744.1"/>
    </source>
</evidence>
<dbReference type="Gene3D" id="2.20.25.160">
    <property type="match status" value="1"/>
</dbReference>
<keyword evidence="9" id="KW-0539">Nucleus</keyword>
<feature type="compositionally biased region" description="Basic and acidic residues" evidence="13">
    <location>
        <begin position="453"/>
        <end position="462"/>
    </location>
</feature>
<feature type="compositionally biased region" description="Basic and acidic residues" evidence="13">
    <location>
        <begin position="219"/>
        <end position="231"/>
    </location>
</feature>
<dbReference type="Proteomes" id="UP001469553">
    <property type="component" value="Unassembled WGS sequence"/>
</dbReference>
<dbReference type="EMBL" id="JAHRIP010000078">
    <property type="protein sequence ID" value="MEQ2278744.1"/>
    <property type="molecule type" value="Genomic_DNA"/>
</dbReference>
<comment type="subcellular location">
    <subcellularLocation>
        <location evidence="3">Cytoplasm</location>
    </subcellularLocation>
    <subcellularLocation>
        <location evidence="2">Nucleus</location>
    </subcellularLocation>
</comment>
<feature type="compositionally biased region" description="Acidic residues" evidence="13">
    <location>
        <begin position="185"/>
        <end position="196"/>
    </location>
</feature>
<feature type="domain" description="AstE/AspA barrel-sandwich hybrid" evidence="14">
    <location>
        <begin position="1069"/>
        <end position="1149"/>
    </location>
</feature>
<feature type="domain" description="Succinylglutamate desuccinylase/Aspartoacylase catalytic" evidence="15">
    <location>
        <begin position="861"/>
        <end position="1056"/>
    </location>
</feature>
<feature type="region of interest" description="Disordered" evidence="13">
    <location>
        <begin position="362"/>
        <end position="404"/>
    </location>
</feature>
<evidence type="ECO:0000256" key="8">
    <source>
        <dbReference type="ARBA" id="ARBA00022833"/>
    </source>
</evidence>
<evidence type="ECO:0000259" key="15">
    <source>
        <dbReference type="Pfam" id="PF24827"/>
    </source>
</evidence>
<evidence type="ECO:0000313" key="17">
    <source>
        <dbReference type="Proteomes" id="UP001469553"/>
    </source>
</evidence>
<gene>
    <name evidence="16" type="ORF">AMECASPLE_002187</name>
</gene>
<comment type="cofactor">
    <cofactor evidence="1">
        <name>Zn(2+)</name>
        <dbReference type="ChEBI" id="CHEBI:29105"/>
    </cofactor>
</comment>
<reference evidence="16 17" key="1">
    <citation type="submission" date="2021-06" db="EMBL/GenBank/DDBJ databases">
        <authorList>
            <person name="Palmer J.M."/>
        </authorList>
    </citation>
    <scope>NUCLEOTIDE SEQUENCE [LARGE SCALE GENOMIC DNA]</scope>
    <source>
        <strain evidence="16 17">AS_MEX2019</strain>
        <tissue evidence="16">Muscle</tissue>
    </source>
</reference>
<dbReference type="InterPro" id="IPR055438">
    <property type="entry name" value="AstE_AspA_cat"/>
</dbReference>
<evidence type="ECO:0000256" key="1">
    <source>
        <dbReference type="ARBA" id="ARBA00001947"/>
    </source>
</evidence>
<feature type="region of interest" description="Disordered" evidence="13">
    <location>
        <begin position="636"/>
        <end position="772"/>
    </location>
</feature>
<dbReference type="InterPro" id="IPR016708">
    <property type="entry name" value="Aspartoacylase"/>
</dbReference>
<dbReference type="HAMAP" id="MF_00704">
    <property type="entry name" value="Aspartoacylase"/>
    <property type="match status" value="1"/>
</dbReference>
<evidence type="ECO:0000256" key="4">
    <source>
        <dbReference type="ARBA" id="ARBA00006173"/>
    </source>
</evidence>
<comment type="similarity">
    <text evidence="4">Belongs to the AspA/AstE family. Aspartoacylase subfamily.</text>
</comment>